<name>U9TWK6_RHIID</name>
<dbReference type="EMBL" id="KI289957">
    <property type="protein sequence ID" value="ESA07756.1"/>
    <property type="molecule type" value="Genomic_DNA"/>
</dbReference>
<reference evidence="1" key="1">
    <citation type="submission" date="2013-07" db="EMBL/GenBank/DDBJ databases">
        <title>The genome of an arbuscular mycorrhizal fungus provides insights into the evolution of the oldest plant symbiosis.</title>
        <authorList>
            <consortium name="DOE Joint Genome Institute"/>
            <person name="Tisserant E."/>
            <person name="Malbreil M."/>
            <person name="Kuo A."/>
            <person name="Kohler A."/>
            <person name="Symeonidi A."/>
            <person name="Balestrini R."/>
            <person name="Charron P."/>
            <person name="Duensing N."/>
            <person name="Frei-dit-Frey N."/>
            <person name="Gianinazzi-Pearson V."/>
            <person name="Gilbert B."/>
            <person name="Handa Y."/>
            <person name="Hijri M."/>
            <person name="Kaul R."/>
            <person name="Kawaguchi M."/>
            <person name="Krajinski F."/>
            <person name="Lammers P."/>
            <person name="Lapierre D."/>
            <person name="Masclaux F.G."/>
            <person name="Murat C."/>
            <person name="Morin E."/>
            <person name="Ndikumana S."/>
            <person name="Pagni M."/>
            <person name="Petitpierre D."/>
            <person name="Requena N."/>
            <person name="Rosikiewicz P."/>
            <person name="Riley R."/>
            <person name="Saito K."/>
            <person name="San Clemente H."/>
            <person name="Shapiro H."/>
            <person name="van Tuinen D."/>
            <person name="Becard G."/>
            <person name="Bonfante P."/>
            <person name="Paszkowski U."/>
            <person name="Shachar-Hill Y."/>
            <person name="Young J.P."/>
            <person name="Sanders I.R."/>
            <person name="Henrissat B."/>
            <person name="Rensing S.A."/>
            <person name="Grigoriev I.V."/>
            <person name="Corradi N."/>
            <person name="Roux C."/>
            <person name="Martin F."/>
        </authorList>
    </citation>
    <scope>NUCLEOTIDE SEQUENCE</scope>
    <source>
        <strain evidence="1">DAOM 197198</strain>
    </source>
</reference>
<accession>U9TWK6</accession>
<sequence>MWRIEYYLQKQKKIKIKIKKDKNNLETDIHRKINNQNRVSGEEEYTGFYLRVVIRRAHIMDRLDSG</sequence>
<dbReference type="AlphaFoldDB" id="U9TWK6"/>
<protein>
    <submittedName>
        <fullName evidence="1">Uncharacterized protein</fullName>
    </submittedName>
</protein>
<gene>
    <name evidence="1" type="ORF">GLOINDRAFT_32492</name>
</gene>
<proteinExistence type="predicted"/>
<organism evidence="1">
    <name type="scientific">Rhizophagus irregularis (strain DAOM 181602 / DAOM 197198 / MUCL 43194)</name>
    <name type="common">Arbuscular mycorrhizal fungus</name>
    <name type="synonym">Glomus intraradices</name>
    <dbReference type="NCBI Taxonomy" id="747089"/>
    <lineage>
        <taxon>Eukaryota</taxon>
        <taxon>Fungi</taxon>
        <taxon>Fungi incertae sedis</taxon>
        <taxon>Mucoromycota</taxon>
        <taxon>Glomeromycotina</taxon>
        <taxon>Glomeromycetes</taxon>
        <taxon>Glomerales</taxon>
        <taxon>Glomeraceae</taxon>
        <taxon>Rhizophagus</taxon>
    </lineage>
</organism>
<evidence type="ECO:0000313" key="1">
    <source>
        <dbReference type="EMBL" id="ESA07756.1"/>
    </source>
</evidence>
<dbReference type="HOGENOM" id="CLU_2832475_0_0_1"/>